<evidence type="ECO:0000313" key="2">
    <source>
        <dbReference type="EMBL" id="KAG4419317.1"/>
    </source>
</evidence>
<organism evidence="2 3">
    <name type="scientific">Cadophora malorum</name>
    <dbReference type="NCBI Taxonomy" id="108018"/>
    <lineage>
        <taxon>Eukaryota</taxon>
        <taxon>Fungi</taxon>
        <taxon>Dikarya</taxon>
        <taxon>Ascomycota</taxon>
        <taxon>Pezizomycotina</taxon>
        <taxon>Leotiomycetes</taxon>
        <taxon>Helotiales</taxon>
        <taxon>Ploettnerulaceae</taxon>
        <taxon>Cadophora</taxon>
    </lineage>
</organism>
<name>A0A8H7TGR1_9HELO</name>
<keyword evidence="3" id="KW-1185">Reference proteome</keyword>
<protein>
    <submittedName>
        <fullName evidence="2">Uncharacterized protein</fullName>
    </submittedName>
</protein>
<gene>
    <name evidence="2" type="ORF">IFR04_007551</name>
</gene>
<accession>A0A8H7TGR1</accession>
<reference evidence="2" key="1">
    <citation type="submission" date="2021-02" db="EMBL/GenBank/DDBJ databases">
        <title>Genome sequence Cadophora malorum strain M34.</title>
        <authorList>
            <person name="Stefanovic E."/>
            <person name="Vu D."/>
            <person name="Scully C."/>
            <person name="Dijksterhuis J."/>
            <person name="Roader J."/>
            <person name="Houbraken J."/>
        </authorList>
    </citation>
    <scope>NUCLEOTIDE SEQUENCE</scope>
    <source>
        <strain evidence="2">M34</strain>
    </source>
</reference>
<proteinExistence type="predicted"/>
<dbReference type="Proteomes" id="UP000664132">
    <property type="component" value="Unassembled WGS sequence"/>
</dbReference>
<dbReference type="AlphaFoldDB" id="A0A8H7TGR1"/>
<feature type="region of interest" description="Disordered" evidence="1">
    <location>
        <begin position="1"/>
        <end position="25"/>
    </location>
</feature>
<dbReference type="EMBL" id="JAFJYH010000108">
    <property type="protein sequence ID" value="KAG4419317.1"/>
    <property type="molecule type" value="Genomic_DNA"/>
</dbReference>
<sequence>MAGHQPQPNGSETQADGRVSMGPLEDHQHLGMPLDSIRLTSEAECRLWLHPEAPIGYSVENLFHQNHHGPGSQQGGGKTGVADEMDGALGLELEWPMAVIACTPLQTLAERYLEMMPVCFSAAAGNLDGEYG</sequence>
<evidence type="ECO:0000313" key="3">
    <source>
        <dbReference type="Proteomes" id="UP000664132"/>
    </source>
</evidence>
<feature type="compositionally biased region" description="Polar residues" evidence="1">
    <location>
        <begin position="1"/>
        <end position="14"/>
    </location>
</feature>
<evidence type="ECO:0000256" key="1">
    <source>
        <dbReference type="SAM" id="MobiDB-lite"/>
    </source>
</evidence>
<comment type="caution">
    <text evidence="2">The sequence shown here is derived from an EMBL/GenBank/DDBJ whole genome shotgun (WGS) entry which is preliminary data.</text>
</comment>